<accession>A0AAV6GGE7</accession>
<sequence length="109" mass="12001">MVNMDDNLTMDNGSHSLDKKTKNIDVISLSHHLAHNIDGWRQTSAAPSVGEMTKLHVPLPCYFDCLPCNHPSDPGSAAEAVLQWMASFLPTNSHPHRISPIMEPWGSSL</sequence>
<dbReference type="AlphaFoldDB" id="A0AAV6GGE7"/>
<keyword evidence="2" id="KW-1185">Reference proteome</keyword>
<dbReference type="Proteomes" id="UP000823561">
    <property type="component" value="Chromosome 11"/>
</dbReference>
<organism evidence="1 2">
    <name type="scientific">Alosa alosa</name>
    <name type="common">allis shad</name>
    <dbReference type="NCBI Taxonomy" id="278164"/>
    <lineage>
        <taxon>Eukaryota</taxon>
        <taxon>Metazoa</taxon>
        <taxon>Chordata</taxon>
        <taxon>Craniata</taxon>
        <taxon>Vertebrata</taxon>
        <taxon>Euteleostomi</taxon>
        <taxon>Actinopterygii</taxon>
        <taxon>Neopterygii</taxon>
        <taxon>Teleostei</taxon>
        <taxon>Clupei</taxon>
        <taxon>Clupeiformes</taxon>
        <taxon>Clupeoidei</taxon>
        <taxon>Clupeidae</taxon>
        <taxon>Alosa</taxon>
    </lineage>
</organism>
<comment type="caution">
    <text evidence="1">The sequence shown here is derived from an EMBL/GenBank/DDBJ whole genome shotgun (WGS) entry which is preliminary data.</text>
</comment>
<dbReference type="EMBL" id="JADWDJ010000011">
    <property type="protein sequence ID" value="KAG5273884.1"/>
    <property type="molecule type" value="Genomic_DNA"/>
</dbReference>
<reference evidence="1" key="1">
    <citation type="submission" date="2020-10" db="EMBL/GenBank/DDBJ databases">
        <title>Chromosome-scale genome assembly of the Allis shad, Alosa alosa.</title>
        <authorList>
            <person name="Margot Z."/>
            <person name="Christophe K."/>
            <person name="Cabau C."/>
            <person name="Louis A."/>
            <person name="Berthelot C."/>
            <person name="Parey E."/>
            <person name="Roest Crollius H."/>
            <person name="Montfort J."/>
            <person name="Robinson-Rechavi M."/>
            <person name="Bucao C."/>
            <person name="Bouchez O."/>
            <person name="Gislard M."/>
            <person name="Lluch J."/>
            <person name="Milhes M."/>
            <person name="Lampietro C."/>
            <person name="Lopez Roques C."/>
            <person name="Donnadieu C."/>
            <person name="Braasch I."/>
            <person name="Desvignes T."/>
            <person name="Postlethwait J."/>
            <person name="Bobe J."/>
            <person name="Guiguen Y."/>
        </authorList>
    </citation>
    <scope>NUCLEOTIDE SEQUENCE</scope>
    <source>
        <strain evidence="1">M-15738</strain>
        <tissue evidence="1">Blood</tissue>
    </source>
</reference>
<protein>
    <submittedName>
        <fullName evidence="1">Uncharacterized protein</fullName>
    </submittedName>
</protein>
<evidence type="ECO:0000313" key="2">
    <source>
        <dbReference type="Proteomes" id="UP000823561"/>
    </source>
</evidence>
<proteinExistence type="predicted"/>
<gene>
    <name evidence="1" type="ORF">AALO_G00156720</name>
</gene>
<name>A0AAV6GGE7_9TELE</name>
<evidence type="ECO:0000313" key="1">
    <source>
        <dbReference type="EMBL" id="KAG5273884.1"/>
    </source>
</evidence>